<dbReference type="Proteomes" id="UP000821853">
    <property type="component" value="Chromosome 4"/>
</dbReference>
<dbReference type="EMBL" id="JABSTR010000006">
    <property type="protein sequence ID" value="KAH9373970.1"/>
    <property type="molecule type" value="Genomic_DNA"/>
</dbReference>
<feature type="domain" description="Myb/SANT-like DNA-binding" evidence="1">
    <location>
        <begin position="23"/>
        <end position="85"/>
    </location>
</feature>
<dbReference type="Pfam" id="PF13837">
    <property type="entry name" value="Myb_DNA-bind_4"/>
    <property type="match status" value="1"/>
</dbReference>
<accession>A0A9J6GEZ8</accession>
<keyword evidence="3" id="KW-1185">Reference proteome</keyword>
<dbReference type="AlphaFoldDB" id="A0A9J6GEZ8"/>
<evidence type="ECO:0000313" key="2">
    <source>
        <dbReference type="EMBL" id="KAH9373970.1"/>
    </source>
</evidence>
<dbReference type="InterPro" id="IPR026095">
    <property type="entry name" value="Myb/SANT-like_DNA-bd_dom_prot"/>
</dbReference>
<dbReference type="GO" id="GO:0016604">
    <property type="term" value="C:nuclear body"/>
    <property type="evidence" value="ECO:0007669"/>
    <property type="project" value="TreeGrafter"/>
</dbReference>
<dbReference type="PANTHER" id="PTHR22666">
    <property type="entry name" value="MYB_SANT-LIKE DNA-BINDING DOMAIN-CONTAINING PROTEIN 1"/>
    <property type="match status" value="1"/>
</dbReference>
<name>A0A9J6GEZ8_HAELO</name>
<dbReference type="GO" id="GO:0045893">
    <property type="term" value="P:positive regulation of DNA-templated transcription"/>
    <property type="evidence" value="ECO:0007669"/>
    <property type="project" value="TreeGrafter"/>
</dbReference>
<organism evidence="2 3">
    <name type="scientific">Haemaphysalis longicornis</name>
    <name type="common">Bush tick</name>
    <dbReference type="NCBI Taxonomy" id="44386"/>
    <lineage>
        <taxon>Eukaryota</taxon>
        <taxon>Metazoa</taxon>
        <taxon>Ecdysozoa</taxon>
        <taxon>Arthropoda</taxon>
        <taxon>Chelicerata</taxon>
        <taxon>Arachnida</taxon>
        <taxon>Acari</taxon>
        <taxon>Parasitiformes</taxon>
        <taxon>Ixodida</taxon>
        <taxon>Ixodoidea</taxon>
        <taxon>Ixodidae</taxon>
        <taxon>Haemaphysalinae</taxon>
        <taxon>Haemaphysalis</taxon>
    </lineage>
</organism>
<dbReference type="InterPro" id="IPR044822">
    <property type="entry name" value="Myb_DNA-bind_4"/>
</dbReference>
<dbReference type="Gene3D" id="1.10.10.60">
    <property type="entry name" value="Homeodomain-like"/>
    <property type="match status" value="1"/>
</dbReference>
<protein>
    <recommendedName>
        <fullName evidence="1">Myb/SANT-like DNA-binding domain-containing protein</fullName>
    </recommendedName>
</protein>
<evidence type="ECO:0000313" key="3">
    <source>
        <dbReference type="Proteomes" id="UP000821853"/>
    </source>
</evidence>
<proteinExistence type="predicted"/>
<dbReference type="PANTHER" id="PTHR22666:SF3">
    <property type="entry name" value="MYB_SANT-LIKE DNA-BINDING DOMAIN-CONTAINING PROTEIN 1"/>
    <property type="match status" value="1"/>
</dbReference>
<gene>
    <name evidence="2" type="ORF">HPB48_003964</name>
</gene>
<dbReference type="OrthoDB" id="6493590at2759"/>
<sequence>MEGQSSESLQAARKKMRDWAPRQIWGEAETHVLIDLWEARILDLRRTKRNRSVYDGIAHSLREAGFNRTRAQVHSKIENLSSEYR</sequence>
<evidence type="ECO:0000259" key="1">
    <source>
        <dbReference type="Pfam" id="PF13837"/>
    </source>
</evidence>
<dbReference type="VEuPathDB" id="VectorBase:HLOH_050315"/>
<comment type="caution">
    <text evidence="2">The sequence shown here is derived from an EMBL/GenBank/DDBJ whole genome shotgun (WGS) entry which is preliminary data.</text>
</comment>
<reference evidence="2 3" key="1">
    <citation type="journal article" date="2020" name="Cell">
        <title>Large-Scale Comparative Analyses of Tick Genomes Elucidate Their Genetic Diversity and Vector Capacities.</title>
        <authorList>
            <consortium name="Tick Genome and Microbiome Consortium (TIGMIC)"/>
            <person name="Jia N."/>
            <person name="Wang J."/>
            <person name="Shi W."/>
            <person name="Du L."/>
            <person name="Sun Y."/>
            <person name="Zhan W."/>
            <person name="Jiang J.F."/>
            <person name="Wang Q."/>
            <person name="Zhang B."/>
            <person name="Ji P."/>
            <person name="Bell-Sakyi L."/>
            <person name="Cui X.M."/>
            <person name="Yuan T.T."/>
            <person name="Jiang B.G."/>
            <person name="Yang W.F."/>
            <person name="Lam T.T."/>
            <person name="Chang Q.C."/>
            <person name="Ding S.J."/>
            <person name="Wang X.J."/>
            <person name="Zhu J.G."/>
            <person name="Ruan X.D."/>
            <person name="Zhao L."/>
            <person name="Wei J.T."/>
            <person name="Ye R.Z."/>
            <person name="Que T.C."/>
            <person name="Du C.H."/>
            <person name="Zhou Y.H."/>
            <person name="Cheng J.X."/>
            <person name="Dai P.F."/>
            <person name="Guo W.B."/>
            <person name="Han X.H."/>
            <person name="Huang E.J."/>
            <person name="Li L.F."/>
            <person name="Wei W."/>
            <person name="Gao Y.C."/>
            <person name="Liu J.Z."/>
            <person name="Shao H.Z."/>
            <person name="Wang X."/>
            <person name="Wang C.C."/>
            <person name="Yang T.C."/>
            <person name="Huo Q.B."/>
            <person name="Li W."/>
            <person name="Chen H.Y."/>
            <person name="Chen S.E."/>
            <person name="Zhou L.G."/>
            <person name="Ni X.B."/>
            <person name="Tian J.H."/>
            <person name="Sheng Y."/>
            <person name="Liu T."/>
            <person name="Pan Y.S."/>
            <person name="Xia L.Y."/>
            <person name="Li J."/>
            <person name="Zhao F."/>
            <person name="Cao W.C."/>
        </authorList>
    </citation>
    <scope>NUCLEOTIDE SEQUENCE [LARGE SCALE GENOMIC DNA]</scope>
    <source>
        <strain evidence="2">HaeL-2018</strain>
    </source>
</reference>